<keyword evidence="5" id="KW-0547">Nucleotide-binding</keyword>
<dbReference type="PROSITE" id="PS00211">
    <property type="entry name" value="ABC_TRANSPORTER_1"/>
    <property type="match status" value="1"/>
</dbReference>
<comment type="caution">
    <text evidence="9">The sequence shown here is derived from an EMBL/GenBank/DDBJ whole genome shotgun (WGS) entry which is preliminary data.</text>
</comment>
<dbReference type="GO" id="GO:0005886">
    <property type="term" value="C:plasma membrane"/>
    <property type="evidence" value="ECO:0007669"/>
    <property type="project" value="UniProtKB-SubCell"/>
</dbReference>
<reference evidence="9 10" key="1">
    <citation type="submission" date="2018-02" db="EMBL/GenBank/DDBJ databases">
        <title>Mycoplasma marinum and Mycoplasma todarodis sp. nov., moderately halophilic and psychrotolerant mycoplasmas isolated from cephalopods.</title>
        <authorList>
            <person name="Viver T."/>
        </authorList>
    </citation>
    <scope>NUCLEOTIDE SEQUENCE [LARGE SCALE GENOMIC DNA]</scope>
    <source>
        <strain evidence="9 10">PE</strain>
    </source>
</reference>
<comment type="subcellular location">
    <subcellularLocation>
        <location evidence="1">Cell membrane</location>
        <topology evidence="1">Peripheral membrane protein</topology>
    </subcellularLocation>
</comment>
<dbReference type="EMBL" id="PSZO01000007">
    <property type="protein sequence ID" value="TCG11444.1"/>
    <property type="molecule type" value="Genomic_DNA"/>
</dbReference>
<dbReference type="InterPro" id="IPR003593">
    <property type="entry name" value="AAA+_ATPase"/>
</dbReference>
<dbReference type="PROSITE" id="PS50893">
    <property type="entry name" value="ABC_TRANSPORTER_2"/>
    <property type="match status" value="1"/>
</dbReference>
<organism evidence="9 10">
    <name type="scientific">Mycoplasma marinum</name>
    <dbReference type="NCBI Taxonomy" id="1937190"/>
    <lineage>
        <taxon>Bacteria</taxon>
        <taxon>Bacillati</taxon>
        <taxon>Mycoplasmatota</taxon>
        <taxon>Mollicutes</taxon>
        <taxon>Mycoplasmataceae</taxon>
        <taxon>Mycoplasma</taxon>
    </lineage>
</organism>
<dbReference type="SMART" id="SM00382">
    <property type="entry name" value="AAA"/>
    <property type="match status" value="1"/>
</dbReference>
<keyword evidence="10" id="KW-1185">Reference proteome</keyword>
<gene>
    <name evidence="9" type="ORF">C4B24_01970</name>
</gene>
<dbReference type="InterPro" id="IPR050388">
    <property type="entry name" value="ABC_Ni/Peptide_Import"/>
</dbReference>
<evidence type="ECO:0000256" key="4">
    <source>
        <dbReference type="ARBA" id="ARBA00022475"/>
    </source>
</evidence>
<dbReference type="InterPro" id="IPR017871">
    <property type="entry name" value="ABC_transporter-like_CS"/>
</dbReference>
<keyword evidence="3" id="KW-0813">Transport</keyword>
<evidence type="ECO:0000256" key="3">
    <source>
        <dbReference type="ARBA" id="ARBA00022448"/>
    </source>
</evidence>
<keyword evidence="6 9" id="KW-0067">ATP-binding</keyword>
<evidence type="ECO:0000259" key="8">
    <source>
        <dbReference type="PROSITE" id="PS50893"/>
    </source>
</evidence>
<name>A0A4R0XLT0_9MOLU</name>
<sequence length="392" mass="44592">MLLLLKDEPRENKKEFFDIKSIKGLKKERNEEPVISVKNLTVAFRNTNSRKQIVEIIRNISFDVYRGEILGFIGESGSGKSVTAKSLFGMNVNSFSKAKSLKIDNIEMVKEGTDQLIRRNSEWRKIRGKKISYIPQNPMTSLNPTMKIGKQIMEVLDTKEEYRKKTEREKKTIIIDLLEKFGISNAKERITLYPHEFSGGMRQRVVIAMSVISKPDVIIADEPTTALDPTIQASVLSLFKVISKEYNIAIILVSHDISVISTLCDHVNVFYAGRIIETAPKYELFTDSRHPYTWALLSSMPESNDGSTELYTLDGTPPNFASLPPGDPFSVRNKYALEIDFKEEPPLIKVGNNSNHYAATWLLHPEAKKVKRPQQVEVIARQVREDFKNGKQ</sequence>
<dbReference type="GO" id="GO:0015833">
    <property type="term" value="P:peptide transport"/>
    <property type="evidence" value="ECO:0007669"/>
    <property type="project" value="InterPro"/>
</dbReference>
<accession>A0A4R0XLT0</accession>
<dbReference type="OrthoDB" id="9806285at2"/>
<dbReference type="Gene3D" id="3.40.50.300">
    <property type="entry name" value="P-loop containing nucleotide triphosphate hydrolases"/>
    <property type="match status" value="1"/>
</dbReference>
<evidence type="ECO:0000256" key="7">
    <source>
        <dbReference type="ARBA" id="ARBA00023136"/>
    </source>
</evidence>
<dbReference type="Pfam" id="PF00005">
    <property type="entry name" value="ABC_tran"/>
    <property type="match status" value="1"/>
</dbReference>
<dbReference type="InterPro" id="IPR013563">
    <property type="entry name" value="Oligopep_ABC_C"/>
</dbReference>
<feature type="domain" description="ABC transporter" evidence="8">
    <location>
        <begin position="35"/>
        <end position="297"/>
    </location>
</feature>
<dbReference type="NCBIfam" id="TIGR01727">
    <property type="entry name" value="oligo_HPY"/>
    <property type="match status" value="1"/>
</dbReference>
<evidence type="ECO:0000256" key="2">
    <source>
        <dbReference type="ARBA" id="ARBA00005417"/>
    </source>
</evidence>
<dbReference type="GO" id="GO:0016887">
    <property type="term" value="F:ATP hydrolysis activity"/>
    <property type="evidence" value="ECO:0007669"/>
    <property type="project" value="InterPro"/>
</dbReference>
<dbReference type="InterPro" id="IPR027417">
    <property type="entry name" value="P-loop_NTPase"/>
</dbReference>
<dbReference type="AlphaFoldDB" id="A0A4R0XLT0"/>
<dbReference type="PANTHER" id="PTHR43297">
    <property type="entry name" value="OLIGOPEPTIDE TRANSPORT ATP-BINDING PROTEIN APPD"/>
    <property type="match status" value="1"/>
</dbReference>
<proteinExistence type="inferred from homology"/>
<evidence type="ECO:0000256" key="5">
    <source>
        <dbReference type="ARBA" id="ARBA00022741"/>
    </source>
</evidence>
<evidence type="ECO:0000313" key="9">
    <source>
        <dbReference type="EMBL" id="TCG11444.1"/>
    </source>
</evidence>
<dbReference type="InterPro" id="IPR003439">
    <property type="entry name" value="ABC_transporter-like_ATP-bd"/>
</dbReference>
<keyword evidence="7" id="KW-0472">Membrane</keyword>
<dbReference type="GO" id="GO:0005524">
    <property type="term" value="F:ATP binding"/>
    <property type="evidence" value="ECO:0007669"/>
    <property type="project" value="UniProtKB-KW"/>
</dbReference>
<comment type="similarity">
    <text evidence="2">Belongs to the ABC transporter superfamily.</text>
</comment>
<dbReference type="FunFam" id="3.40.50.300:FF:000016">
    <property type="entry name" value="Oligopeptide ABC transporter ATP-binding component"/>
    <property type="match status" value="1"/>
</dbReference>
<dbReference type="Pfam" id="PF08352">
    <property type="entry name" value="oligo_HPY"/>
    <property type="match status" value="1"/>
</dbReference>
<dbReference type="PANTHER" id="PTHR43297:SF2">
    <property type="entry name" value="DIPEPTIDE TRANSPORT ATP-BINDING PROTEIN DPPD"/>
    <property type="match status" value="1"/>
</dbReference>
<evidence type="ECO:0000313" key="10">
    <source>
        <dbReference type="Proteomes" id="UP000294192"/>
    </source>
</evidence>
<dbReference type="SUPFAM" id="SSF52540">
    <property type="entry name" value="P-loop containing nucleoside triphosphate hydrolases"/>
    <property type="match status" value="1"/>
</dbReference>
<dbReference type="CDD" id="cd03257">
    <property type="entry name" value="ABC_NikE_OppD_transporters"/>
    <property type="match status" value="1"/>
</dbReference>
<evidence type="ECO:0000256" key="1">
    <source>
        <dbReference type="ARBA" id="ARBA00004202"/>
    </source>
</evidence>
<protein>
    <submittedName>
        <fullName evidence="9">Peptide ABC transporter ATP-binding protein</fullName>
    </submittedName>
</protein>
<keyword evidence="4" id="KW-1003">Cell membrane</keyword>
<dbReference type="Proteomes" id="UP000294192">
    <property type="component" value="Unassembled WGS sequence"/>
</dbReference>
<evidence type="ECO:0000256" key="6">
    <source>
        <dbReference type="ARBA" id="ARBA00022840"/>
    </source>
</evidence>